<dbReference type="OrthoDB" id="9809583at2"/>
<dbReference type="AlphaFoldDB" id="K7AXY3"/>
<dbReference type="SUPFAM" id="SSF49899">
    <property type="entry name" value="Concanavalin A-like lectins/glucanases"/>
    <property type="match status" value="1"/>
</dbReference>
<sequence length="314" mass="36275">MKSIEQSTCACIILMILSGGVRGTPEAEQRSLNDLPTAYAGYKGIYKDFTLVLDERFDVFDKQTWEIGDGAVGSEAACRFQPQGVQVKDGLLNLIIRQEPIASGWSNDHQMDKSAYQFSCGELRTAEHKKIRYGRYETRMKAPDRAGASGYISSLFTYTNEGIPREWEEIDVELEGGRPDKFQANLIYGKNTWQWWATREWGAWEHKINIAPADEWRVYAIEWMPTEINWYVDGVLTKSLKQDDLDCVPSCIAPQIYPTPIPDSLSQLMINFWIPEDEIQNDFGGNKKRNIYPMYTQYDWIRFYQLDAEPLTQW</sequence>
<dbReference type="GO" id="GO:0005975">
    <property type="term" value="P:carbohydrate metabolic process"/>
    <property type="evidence" value="ECO:0007669"/>
    <property type="project" value="InterPro"/>
</dbReference>
<dbReference type="InterPro" id="IPR050546">
    <property type="entry name" value="Glycosyl_Hydrlase_16"/>
</dbReference>
<gene>
    <name evidence="3" type="ORF">C427_4844</name>
</gene>
<dbReference type="Proteomes" id="UP000011864">
    <property type="component" value="Chromosome"/>
</dbReference>
<protein>
    <recommendedName>
        <fullName evidence="2">GH16 domain-containing protein</fullName>
    </recommendedName>
</protein>
<dbReference type="EMBL" id="CP003837">
    <property type="protein sequence ID" value="AGH46943.1"/>
    <property type="molecule type" value="Genomic_DNA"/>
</dbReference>
<dbReference type="InterPro" id="IPR000757">
    <property type="entry name" value="Beta-glucanase-like"/>
</dbReference>
<organism evidence="3 4">
    <name type="scientific">Paraglaciecola psychrophila 170</name>
    <dbReference type="NCBI Taxonomy" id="1129794"/>
    <lineage>
        <taxon>Bacteria</taxon>
        <taxon>Pseudomonadati</taxon>
        <taxon>Pseudomonadota</taxon>
        <taxon>Gammaproteobacteria</taxon>
        <taxon>Alteromonadales</taxon>
        <taxon>Alteromonadaceae</taxon>
        <taxon>Paraglaciecola</taxon>
    </lineage>
</organism>
<proteinExistence type="inferred from homology"/>
<dbReference type="PROSITE" id="PS51762">
    <property type="entry name" value="GH16_2"/>
    <property type="match status" value="1"/>
</dbReference>
<dbReference type="RefSeq" id="WP_007642620.1">
    <property type="nucleotide sequence ID" value="NC_020514.1"/>
</dbReference>
<name>K7AXY3_9ALTE</name>
<dbReference type="PANTHER" id="PTHR10963:SF55">
    <property type="entry name" value="GLYCOSIDE HYDROLASE FAMILY 16 PROTEIN"/>
    <property type="match status" value="1"/>
</dbReference>
<feature type="domain" description="GH16" evidence="2">
    <location>
        <begin position="40"/>
        <end position="309"/>
    </location>
</feature>
<comment type="similarity">
    <text evidence="1">Belongs to the glycosyl hydrolase 16 family.</text>
</comment>
<keyword evidence="4" id="KW-1185">Reference proteome</keyword>
<evidence type="ECO:0000313" key="4">
    <source>
        <dbReference type="Proteomes" id="UP000011864"/>
    </source>
</evidence>
<dbReference type="Pfam" id="PF00722">
    <property type="entry name" value="Glyco_hydro_16"/>
    <property type="match status" value="1"/>
</dbReference>
<dbReference type="PATRIC" id="fig|1129794.4.peg.4826"/>
<dbReference type="PANTHER" id="PTHR10963">
    <property type="entry name" value="GLYCOSYL HYDROLASE-RELATED"/>
    <property type="match status" value="1"/>
</dbReference>
<evidence type="ECO:0000256" key="1">
    <source>
        <dbReference type="ARBA" id="ARBA00006865"/>
    </source>
</evidence>
<dbReference type="HOGENOM" id="CLU_899235_0_0_6"/>
<dbReference type="STRING" id="1129794.C427_4844"/>
<dbReference type="eggNOG" id="COG2273">
    <property type="taxonomic scope" value="Bacteria"/>
</dbReference>
<dbReference type="KEGG" id="gps:C427_4844"/>
<evidence type="ECO:0000313" key="3">
    <source>
        <dbReference type="EMBL" id="AGH46943.1"/>
    </source>
</evidence>
<reference evidence="3 4" key="1">
    <citation type="journal article" date="2013" name="Genome Announc.">
        <title>Complete Genome Sequence of Glaciecola psychrophila Strain 170T.</title>
        <authorList>
            <person name="Yin J."/>
            <person name="Chen J."/>
            <person name="Liu G."/>
            <person name="Yu Y."/>
            <person name="Song L."/>
            <person name="Wang X."/>
            <person name="Qu X."/>
        </authorList>
    </citation>
    <scope>NUCLEOTIDE SEQUENCE [LARGE SCALE GENOMIC DNA]</scope>
    <source>
        <strain evidence="3 4">170</strain>
    </source>
</reference>
<dbReference type="Gene3D" id="2.60.120.200">
    <property type="match status" value="1"/>
</dbReference>
<evidence type="ECO:0000259" key="2">
    <source>
        <dbReference type="PROSITE" id="PS51762"/>
    </source>
</evidence>
<dbReference type="InterPro" id="IPR013320">
    <property type="entry name" value="ConA-like_dom_sf"/>
</dbReference>
<accession>K7AXY3</accession>
<dbReference type="GO" id="GO:0004553">
    <property type="term" value="F:hydrolase activity, hydrolyzing O-glycosyl compounds"/>
    <property type="evidence" value="ECO:0007669"/>
    <property type="project" value="InterPro"/>
</dbReference>